<organism evidence="5 6">
    <name type="scientific">Erythrobacter westpacificensis</name>
    <dbReference type="NCBI Taxonomy" id="1055231"/>
    <lineage>
        <taxon>Bacteria</taxon>
        <taxon>Pseudomonadati</taxon>
        <taxon>Pseudomonadota</taxon>
        <taxon>Alphaproteobacteria</taxon>
        <taxon>Sphingomonadales</taxon>
        <taxon>Erythrobacteraceae</taxon>
        <taxon>Erythrobacter/Porphyrobacter group</taxon>
        <taxon>Erythrobacter</taxon>
    </lineage>
</organism>
<dbReference type="Gene3D" id="1.10.260.40">
    <property type="entry name" value="lambda repressor-like DNA-binding domains"/>
    <property type="match status" value="1"/>
</dbReference>
<evidence type="ECO:0000313" key="5">
    <source>
        <dbReference type="EMBL" id="GAA5060613.1"/>
    </source>
</evidence>
<dbReference type="InterPro" id="IPR000843">
    <property type="entry name" value="HTH_LacI"/>
</dbReference>
<dbReference type="PANTHER" id="PTHR30146:SF120">
    <property type="entry name" value="ALANINE RACEMASE"/>
    <property type="match status" value="1"/>
</dbReference>
<dbReference type="SUPFAM" id="SSF53822">
    <property type="entry name" value="Periplasmic binding protein-like I"/>
    <property type="match status" value="1"/>
</dbReference>
<dbReference type="InterPro" id="IPR028082">
    <property type="entry name" value="Peripla_BP_I"/>
</dbReference>
<dbReference type="Proteomes" id="UP001500518">
    <property type="component" value="Unassembled WGS sequence"/>
</dbReference>
<dbReference type="Gene3D" id="3.40.50.2300">
    <property type="match status" value="2"/>
</dbReference>
<dbReference type="PROSITE" id="PS50932">
    <property type="entry name" value="HTH_LACI_2"/>
    <property type="match status" value="1"/>
</dbReference>
<evidence type="ECO:0000313" key="6">
    <source>
        <dbReference type="Proteomes" id="UP001500518"/>
    </source>
</evidence>
<dbReference type="SMART" id="SM00354">
    <property type="entry name" value="HTH_LACI"/>
    <property type="match status" value="1"/>
</dbReference>
<sequence>MLREESVSQEKATRVTSFDVAERAGVNQSTVSRALNGDPSISAPTRHRIEQAAADLGYHIDDRAARLRTGKTGTIAVIVITRPGRSPTDVNPFHYALLGNVCASASAKGYRSLVSFQSEAEHFDSGFVQRRQADAIVLLGTATNTAAWDFHRPLLGRPETSCWGAPFENARRIKADNRDGGRRAAERLLQGGYRNLSFIGDLDDRQSQFRERYEGFRDALSAHGIAAPPTVFEDAETRVEQGRRSVRRLLADSQEIDGLFCCCDAMALGALGALENAGIEVPGDIGVIGFDGLGSGAHSSPPLTTIEPDFTSAGAMLVDLALGAIEPAAAKGVPVHLVERSSVRR</sequence>
<evidence type="ECO:0000256" key="3">
    <source>
        <dbReference type="ARBA" id="ARBA00023163"/>
    </source>
</evidence>
<keyword evidence="1" id="KW-0805">Transcription regulation</keyword>
<keyword evidence="3" id="KW-0804">Transcription</keyword>
<dbReference type="Pfam" id="PF13377">
    <property type="entry name" value="Peripla_BP_3"/>
    <property type="match status" value="1"/>
</dbReference>
<accession>A0ABP9KP02</accession>
<dbReference type="InterPro" id="IPR046335">
    <property type="entry name" value="LacI/GalR-like_sensor"/>
</dbReference>
<evidence type="ECO:0000259" key="4">
    <source>
        <dbReference type="PROSITE" id="PS50932"/>
    </source>
</evidence>
<dbReference type="CDD" id="cd01392">
    <property type="entry name" value="HTH_LacI"/>
    <property type="match status" value="1"/>
</dbReference>
<dbReference type="Pfam" id="PF00356">
    <property type="entry name" value="LacI"/>
    <property type="match status" value="1"/>
</dbReference>
<evidence type="ECO:0000256" key="2">
    <source>
        <dbReference type="ARBA" id="ARBA00023125"/>
    </source>
</evidence>
<feature type="domain" description="HTH lacI-type" evidence="4">
    <location>
        <begin position="15"/>
        <end position="69"/>
    </location>
</feature>
<protein>
    <submittedName>
        <fullName evidence="5">LacI family DNA-binding transcriptional regulator</fullName>
    </submittedName>
</protein>
<proteinExistence type="predicted"/>
<dbReference type="SUPFAM" id="SSF47413">
    <property type="entry name" value="lambda repressor-like DNA-binding domains"/>
    <property type="match status" value="1"/>
</dbReference>
<evidence type="ECO:0000256" key="1">
    <source>
        <dbReference type="ARBA" id="ARBA00023015"/>
    </source>
</evidence>
<name>A0ABP9KP02_9SPHN</name>
<dbReference type="EMBL" id="BAABHV010000021">
    <property type="protein sequence ID" value="GAA5060613.1"/>
    <property type="molecule type" value="Genomic_DNA"/>
</dbReference>
<keyword evidence="6" id="KW-1185">Reference proteome</keyword>
<comment type="caution">
    <text evidence="5">The sequence shown here is derived from an EMBL/GenBank/DDBJ whole genome shotgun (WGS) entry which is preliminary data.</text>
</comment>
<dbReference type="InterPro" id="IPR010982">
    <property type="entry name" value="Lambda_DNA-bd_dom_sf"/>
</dbReference>
<reference evidence="6" key="1">
    <citation type="journal article" date="2019" name="Int. J. Syst. Evol. Microbiol.">
        <title>The Global Catalogue of Microorganisms (GCM) 10K type strain sequencing project: providing services to taxonomists for standard genome sequencing and annotation.</title>
        <authorList>
            <consortium name="The Broad Institute Genomics Platform"/>
            <consortium name="The Broad Institute Genome Sequencing Center for Infectious Disease"/>
            <person name="Wu L."/>
            <person name="Ma J."/>
        </authorList>
    </citation>
    <scope>NUCLEOTIDE SEQUENCE [LARGE SCALE GENOMIC DNA]</scope>
    <source>
        <strain evidence="6">JCM 18014</strain>
    </source>
</reference>
<gene>
    <name evidence="5" type="ORF">GCM10023208_29210</name>
</gene>
<dbReference type="PANTHER" id="PTHR30146">
    <property type="entry name" value="LACI-RELATED TRANSCRIPTIONAL REPRESSOR"/>
    <property type="match status" value="1"/>
</dbReference>
<keyword evidence="2 5" id="KW-0238">DNA-binding</keyword>
<dbReference type="GO" id="GO:0003677">
    <property type="term" value="F:DNA binding"/>
    <property type="evidence" value="ECO:0007669"/>
    <property type="project" value="UniProtKB-KW"/>
</dbReference>